<dbReference type="Gene3D" id="3.30.420.40">
    <property type="match status" value="2"/>
</dbReference>
<dbReference type="GO" id="GO:0019563">
    <property type="term" value="P:glycerol catabolic process"/>
    <property type="evidence" value="ECO:0007669"/>
    <property type="project" value="UniProtKB-UniPathway"/>
</dbReference>
<dbReference type="Proteomes" id="UP001652680">
    <property type="component" value="Unassembled WGS sequence"/>
</dbReference>
<proteinExistence type="inferred from homology"/>
<feature type="domain" description="Carbohydrate kinase FGGY N-terminal" evidence="12">
    <location>
        <begin position="59"/>
        <end position="310"/>
    </location>
</feature>
<evidence type="ECO:0000313" key="15">
    <source>
        <dbReference type="Proteomes" id="UP001652680"/>
    </source>
</evidence>
<feature type="region of interest" description="Disordered" evidence="11">
    <location>
        <begin position="1"/>
        <end position="39"/>
    </location>
</feature>
<sequence length="602" mass="67370">MQLSRGLSTSSRKIDFSSARAEKPRSMTEGKNLPHSSADVPFRSKEQRKQSLIQHTGLVGVIDEGTKTIGFSIYTTPDFREIAAHRVELSVITPQDGWYEQDPLEMMASINKCAEEAIKQLPDEGFSASDIATIGITNQRETTIVWDAVTGKPLYNALLWKDIRTSTTVEQIVAKVQDPNHFRSTTGLPISTYFSALKIRWLRDNVPEVRQAIRESRCKAGTVDSWIVWNLTNGALHITDVTNASRTLLMNLETQNWDPVLLKTFGIKESMLPTIHSCSEIFGKVTSERSPLRGMTLSGIMGNQQASLLGQMCVKPGQTKNTYRSGCFLLCNTGDKPVFSRHGLLTTVAYKLGPQAPTIYAIEGAVSVAGHALSWLQTKMRILPDSRDAEKYAEMVPTSGDVYFVPAFTGLYAPYWRQNARGIIIGLTQFTRKNHIVRAALESICFQTRDILECMHQECGYEINKLHADGKLTTNNLLMQLQADTIGLPVFRSQLMDSTAFGAAMCAAQAEGVNLCQFDPEKRYYENVHYDTFLATTTDVERKERYGKWKRAVERSLGWVIKQKKTREHTEENYRMLSSLPASIFLISSFAMLVHSLAASGH</sequence>
<dbReference type="SUPFAM" id="SSF53067">
    <property type="entry name" value="Actin-like ATPase domain"/>
    <property type="match status" value="2"/>
</dbReference>
<dbReference type="Pfam" id="PF02782">
    <property type="entry name" value="FGGY_C"/>
    <property type="match status" value="1"/>
</dbReference>
<dbReference type="OMA" id="FGTMESW"/>
<dbReference type="PROSITE" id="PS00933">
    <property type="entry name" value="FGGY_KINASES_1"/>
    <property type="match status" value="1"/>
</dbReference>
<dbReference type="GO" id="GO:0005524">
    <property type="term" value="F:ATP binding"/>
    <property type="evidence" value="ECO:0007669"/>
    <property type="project" value="UniProtKB-KW"/>
</dbReference>
<dbReference type="RefSeq" id="XP_016972715.1">
    <property type="nucleotide sequence ID" value="XM_017117226.1"/>
</dbReference>
<keyword evidence="8" id="KW-0067">ATP-binding</keyword>
<protein>
    <recommendedName>
        <fullName evidence="3">glycerol kinase</fullName>
        <ecNumber evidence="3">2.7.1.30</ecNumber>
    </recommendedName>
    <alternativeName>
        <fullName evidence="9">ATP:glycerol 3-phosphotransferase</fullName>
    </alternativeName>
</protein>
<keyword evidence="5" id="KW-0547">Nucleotide-binding</keyword>
<dbReference type="PANTHER" id="PTHR10196:SF40">
    <property type="entry name" value="GLYCEROL KINASE"/>
    <property type="match status" value="1"/>
</dbReference>
<dbReference type="GO" id="GO:0046167">
    <property type="term" value="P:glycerol-3-phosphate biosynthetic process"/>
    <property type="evidence" value="ECO:0007669"/>
    <property type="project" value="TreeGrafter"/>
</dbReference>
<dbReference type="GO" id="GO:0005739">
    <property type="term" value="C:mitochondrion"/>
    <property type="evidence" value="ECO:0007669"/>
    <property type="project" value="TreeGrafter"/>
</dbReference>
<reference evidence="16" key="2">
    <citation type="submission" date="2025-04" db="UniProtKB">
        <authorList>
            <consortium name="RefSeq"/>
        </authorList>
    </citation>
    <scope>IDENTIFICATION</scope>
</reference>
<evidence type="ECO:0000256" key="5">
    <source>
        <dbReference type="ARBA" id="ARBA00022741"/>
    </source>
</evidence>
<evidence type="ECO:0000256" key="6">
    <source>
        <dbReference type="ARBA" id="ARBA00022777"/>
    </source>
</evidence>
<dbReference type="InterPro" id="IPR042018">
    <property type="entry name" value="GK1-3_metazoan-type"/>
</dbReference>
<dbReference type="UniPathway" id="UPA00618">
    <property type="reaction ID" value="UER00672"/>
</dbReference>
<keyword evidence="15" id="KW-1185">Reference proteome</keyword>
<evidence type="ECO:0000256" key="2">
    <source>
        <dbReference type="ARBA" id="ARBA00009156"/>
    </source>
</evidence>
<dbReference type="PROSITE" id="PS00445">
    <property type="entry name" value="FGGY_KINASES_2"/>
    <property type="match status" value="1"/>
</dbReference>
<dbReference type="GO" id="GO:0006641">
    <property type="term" value="P:triglyceride metabolic process"/>
    <property type="evidence" value="ECO:0007669"/>
    <property type="project" value="TreeGrafter"/>
</dbReference>
<dbReference type="InterPro" id="IPR018485">
    <property type="entry name" value="FGGY_C"/>
</dbReference>
<dbReference type="InterPro" id="IPR018483">
    <property type="entry name" value="Carb_kinase_FGGY_CS"/>
</dbReference>
<keyword evidence="6 10" id="KW-0418">Kinase</keyword>
<evidence type="ECO:0000259" key="13">
    <source>
        <dbReference type="Pfam" id="PF02782"/>
    </source>
</evidence>
<evidence type="ECO:0000256" key="11">
    <source>
        <dbReference type="SAM" id="MobiDB-lite"/>
    </source>
</evidence>
<dbReference type="GeneID" id="108040003"/>
<comment type="similarity">
    <text evidence="2 10">Belongs to the FGGY kinase family.</text>
</comment>
<dbReference type="EnsemblMetazoa" id="XM_017117226.2">
    <property type="protein sequence ID" value="XP_016972715.1"/>
    <property type="gene ID" value="LOC108040003"/>
</dbReference>
<name>A0A6P4E3Z0_DRORH</name>
<evidence type="ECO:0000259" key="12">
    <source>
        <dbReference type="Pfam" id="PF00370"/>
    </source>
</evidence>
<organism evidence="16">
    <name type="scientific">Drosophila rhopaloa</name>
    <name type="common">Fruit fly</name>
    <dbReference type="NCBI Taxonomy" id="1041015"/>
    <lineage>
        <taxon>Eukaryota</taxon>
        <taxon>Metazoa</taxon>
        <taxon>Ecdysozoa</taxon>
        <taxon>Arthropoda</taxon>
        <taxon>Hexapoda</taxon>
        <taxon>Insecta</taxon>
        <taxon>Pterygota</taxon>
        <taxon>Neoptera</taxon>
        <taxon>Endopterygota</taxon>
        <taxon>Diptera</taxon>
        <taxon>Brachycera</taxon>
        <taxon>Muscomorpha</taxon>
        <taxon>Ephydroidea</taxon>
        <taxon>Drosophilidae</taxon>
        <taxon>Drosophila</taxon>
        <taxon>Sophophora</taxon>
    </lineage>
</organism>
<evidence type="ECO:0000256" key="8">
    <source>
        <dbReference type="ARBA" id="ARBA00022840"/>
    </source>
</evidence>
<keyword evidence="7" id="KW-0319">Glycerol metabolism</keyword>
<evidence type="ECO:0000313" key="16">
    <source>
        <dbReference type="RefSeq" id="XP_016972715.1"/>
    </source>
</evidence>
<dbReference type="CTD" id="2712"/>
<evidence type="ECO:0000256" key="4">
    <source>
        <dbReference type="ARBA" id="ARBA00022679"/>
    </source>
</evidence>
<dbReference type="InterPro" id="IPR005999">
    <property type="entry name" value="Glycerol_kin"/>
</dbReference>
<reference evidence="14" key="3">
    <citation type="submission" date="2025-05" db="UniProtKB">
        <authorList>
            <consortium name="EnsemblMetazoa"/>
        </authorList>
    </citation>
    <scope>IDENTIFICATION</scope>
</reference>
<evidence type="ECO:0000256" key="7">
    <source>
        <dbReference type="ARBA" id="ARBA00022798"/>
    </source>
</evidence>
<evidence type="ECO:0000256" key="1">
    <source>
        <dbReference type="ARBA" id="ARBA00005190"/>
    </source>
</evidence>
<dbReference type="NCBIfam" id="NF000756">
    <property type="entry name" value="PRK00047.1"/>
    <property type="match status" value="1"/>
</dbReference>
<evidence type="ECO:0000313" key="14">
    <source>
        <dbReference type="EnsemblMetazoa" id="XP_016972715.1"/>
    </source>
</evidence>
<dbReference type="PANTHER" id="PTHR10196">
    <property type="entry name" value="SUGAR KINASE"/>
    <property type="match status" value="1"/>
</dbReference>
<accession>A0A6P4E3Z0</accession>
<evidence type="ECO:0000256" key="9">
    <source>
        <dbReference type="ARBA" id="ARBA00043149"/>
    </source>
</evidence>
<gene>
    <name evidence="16" type="primary">LOC108040003</name>
    <name evidence="14" type="synonym">108040003</name>
</gene>
<dbReference type="GO" id="GO:0004370">
    <property type="term" value="F:glycerol kinase activity"/>
    <property type="evidence" value="ECO:0007669"/>
    <property type="project" value="UniProtKB-EC"/>
</dbReference>
<feature type="compositionally biased region" description="Polar residues" evidence="11">
    <location>
        <begin position="1"/>
        <end position="11"/>
    </location>
</feature>
<feature type="compositionally biased region" description="Basic and acidic residues" evidence="11">
    <location>
        <begin position="12"/>
        <end position="28"/>
    </location>
</feature>
<comment type="pathway">
    <text evidence="1">Polyol metabolism; glycerol degradation via glycerol kinase pathway; sn-glycerol 3-phosphate from glycerol: step 1/1.</text>
</comment>
<dbReference type="OrthoDB" id="5422795at2759"/>
<keyword evidence="4 10" id="KW-0808">Transferase</keyword>
<dbReference type="InterPro" id="IPR018484">
    <property type="entry name" value="FGGY_N"/>
</dbReference>
<dbReference type="Pfam" id="PF00370">
    <property type="entry name" value="FGGY_N"/>
    <property type="match status" value="1"/>
</dbReference>
<reference evidence="15" key="1">
    <citation type="journal article" date="2021" name="Elife">
        <title>Highly contiguous assemblies of 101 drosophilid genomes.</title>
        <authorList>
            <person name="Kim B.Y."/>
            <person name="Wang J.R."/>
            <person name="Miller D.E."/>
            <person name="Barmina O."/>
            <person name="Delaney E."/>
            <person name="Thompson A."/>
            <person name="Comeault A.A."/>
            <person name="Peede D."/>
            <person name="D'Agostino E.R."/>
            <person name="Pelaez J."/>
            <person name="Aguilar J.M."/>
            <person name="Haji D."/>
            <person name="Matsunaga T."/>
            <person name="Armstrong E.E."/>
            <person name="Zych M."/>
            <person name="Ogawa Y."/>
            <person name="Stamenkovic-Radak M."/>
            <person name="Jelic M."/>
            <person name="Veselinovic M.S."/>
            <person name="Tanaskovic M."/>
            <person name="Eric P."/>
            <person name="Gao J.J."/>
            <person name="Katoh T.K."/>
            <person name="Toda M.J."/>
            <person name="Watabe H."/>
            <person name="Watada M."/>
            <person name="Davis J.S."/>
            <person name="Moyle L.C."/>
            <person name="Manoli G."/>
            <person name="Bertolini E."/>
            <person name="Kostal V."/>
            <person name="Hawley R.S."/>
            <person name="Takahashi A."/>
            <person name="Jones C.D."/>
            <person name="Price D.K."/>
            <person name="Whiteman N."/>
            <person name="Kopp A."/>
            <person name="Matute D.R."/>
            <person name="Petrov D.A."/>
        </authorList>
    </citation>
    <scope>NUCLEOTIDE SEQUENCE [LARGE SCALE GENOMIC DNA]</scope>
</reference>
<dbReference type="FunFam" id="3.30.420.40:FF:000108">
    <property type="entry name" value="Glycerol kinase, glycosomal"/>
    <property type="match status" value="1"/>
</dbReference>
<evidence type="ECO:0000256" key="10">
    <source>
        <dbReference type="RuleBase" id="RU003733"/>
    </source>
</evidence>
<feature type="domain" description="Carbohydrate kinase FGGY C-terminal" evidence="13">
    <location>
        <begin position="325"/>
        <end position="510"/>
    </location>
</feature>
<dbReference type="InterPro" id="IPR043129">
    <property type="entry name" value="ATPase_NBD"/>
</dbReference>
<evidence type="ECO:0000256" key="3">
    <source>
        <dbReference type="ARBA" id="ARBA00012099"/>
    </source>
</evidence>
<dbReference type="EC" id="2.7.1.30" evidence="3"/>
<dbReference type="NCBIfam" id="TIGR01311">
    <property type="entry name" value="glycerol_kin"/>
    <property type="match status" value="1"/>
</dbReference>
<dbReference type="AlphaFoldDB" id="A0A6P4E3Z0"/>
<dbReference type="FunFam" id="3.30.420.40:FF:000086">
    <property type="entry name" value="Glycerol kinase"/>
    <property type="match status" value="1"/>
</dbReference>
<dbReference type="CDD" id="cd07792">
    <property type="entry name" value="ASKHA_NBD_FGGY_GK1-3-like"/>
    <property type="match status" value="1"/>
</dbReference>